<dbReference type="InterPro" id="IPR052929">
    <property type="entry name" value="RNase_H-like_EbsB-rel"/>
</dbReference>
<dbReference type="PANTHER" id="PTHR47074:SF48">
    <property type="entry name" value="POLYNUCLEOTIDYL TRANSFERASE, RIBONUCLEASE H-LIKE SUPERFAMILY PROTEIN"/>
    <property type="match status" value="1"/>
</dbReference>
<sequence length="169" mass="17927">MEVILSIPCSMAIKEDSLGAVIGRGYTTAVVWCPLAIGQLKINSDVAVDVLGKKIGIGIVIRDHTGFVMASCAQKINVGYSPVVAEAVALLRGLQFVKDTRLGLVVVELDAAVVVAHVNDTNPTCDDHDRTMTTAAVICDEVTTRGSLSNGRSGSYWESEIFDSTESTL</sequence>
<dbReference type="GO" id="GO:0004523">
    <property type="term" value="F:RNA-DNA hybrid ribonuclease activity"/>
    <property type="evidence" value="ECO:0007669"/>
    <property type="project" value="InterPro"/>
</dbReference>
<dbReference type="OrthoDB" id="1906820at2759"/>
<protein>
    <recommendedName>
        <fullName evidence="1">RNase H type-1 domain-containing protein</fullName>
    </recommendedName>
</protein>
<feature type="domain" description="RNase H type-1" evidence="1">
    <location>
        <begin position="43"/>
        <end position="130"/>
    </location>
</feature>
<dbReference type="Gene3D" id="3.30.420.10">
    <property type="entry name" value="Ribonuclease H-like superfamily/Ribonuclease H"/>
    <property type="match status" value="1"/>
</dbReference>
<gene>
    <name evidence="2" type="ORF">EZV62_004446</name>
</gene>
<dbReference type="PANTHER" id="PTHR47074">
    <property type="entry name" value="BNAC02G40300D PROTEIN"/>
    <property type="match status" value="1"/>
</dbReference>
<comment type="caution">
    <text evidence="2">The sequence shown here is derived from an EMBL/GenBank/DDBJ whole genome shotgun (WGS) entry which is preliminary data.</text>
</comment>
<dbReference type="EMBL" id="VAHF01000002">
    <property type="protein sequence ID" value="TXG69511.1"/>
    <property type="molecule type" value="Genomic_DNA"/>
</dbReference>
<dbReference type="InterPro" id="IPR002156">
    <property type="entry name" value="RNaseH_domain"/>
</dbReference>
<dbReference type="Pfam" id="PF13456">
    <property type="entry name" value="RVT_3"/>
    <property type="match status" value="1"/>
</dbReference>
<dbReference type="AlphaFoldDB" id="A0A5C7IJZ1"/>
<dbReference type="InterPro" id="IPR036397">
    <property type="entry name" value="RNaseH_sf"/>
</dbReference>
<dbReference type="InterPro" id="IPR044730">
    <property type="entry name" value="RNase_H-like_dom_plant"/>
</dbReference>
<reference evidence="3" key="1">
    <citation type="journal article" date="2019" name="Gigascience">
        <title>De novo genome assembly of the endangered Acer yangbiense, a plant species with extremely small populations endemic to Yunnan Province, China.</title>
        <authorList>
            <person name="Yang J."/>
            <person name="Wariss H.M."/>
            <person name="Tao L."/>
            <person name="Zhang R."/>
            <person name="Yun Q."/>
            <person name="Hollingsworth P."/>
            <person name="Dao Z."/>
            <person name="Luo G."/>
            <person name="Guo H."/>
            <person name="Ma Y."/>
            <person name="Sun W."/>
        </authorList>
    </citation>
    <scope>NUCLEOTIDE SEQUENCE [LARGE SCALE GENOMIC DNA]</scope>
    <source>
        <strain evidence="3">cv. Malutang</strain>
    </source>
</reference>
<keyword evidence="3" id="KW-1185">Reference proteome</keyword>
<evidence type="ECO:0000259" key="1">
    <source>
        <dbReference type="Pfam" id="PF13456"/>
    </source>
</evidence>
<evidence type="ECO:0000313" key="3">
    <source>
        <dbReference type="Proteomes" id="UP000323000"/>
    </source>
</evidence>
<dbReference type="CDD" id="cd06222">
    <property type="entry name" value="RNase_H_like"/>
    <property type="match status" value="1"/>
</dbReference>
<dbReference type="GO" id="GO:0003676">
    <property type="term" value="F:nucleic acid binding"/>
    <property type="evidence" value="ECO:0007669"/>
    <property type="project" value="InterPro"/>
</dbReference>
<dbReference type="SUPFAM" id="SSF53098">
    <property type="entry name" value="Ribonuclease H-like"/>
    <property type="match status" value="1"/>
</dbReference>
<name>A0A5C7IJZ1_9ROSI</name>
<accession>A0A5C7IJZ1</accession>
<proteinExistence type="predicted"/>
<evidence type="ECO:0000313" key="2">
    <source>
        <dbReference type="EMBL" id="TXG69511.1"/>
    </source>
</evidence>
<organism evidence="2 3">
    <name type="scientific">Acer yangbiense</name>
    <dbReference type="NCBI Taxonomy" id="1000413"/>
    <lineage>
        <taxon>Eukaryota</taxon>
        <taxon>Viridiplantae</taxon>
        <taxon>Streptophyta</taxon>
        <taxon>Embryophyta</taxon>
        <taxon>Tracheophyta</taxon>
        <taxon>Spermatophyta</taxon>
        <taxon>Magnoliopsida</taxon>
        <taxon>eudicotyledons</taxon>
        <taxon>Gunneridae</taxon>
        <taxon>Pentapetalae</taxon>
        <taxon>rosids</taxon>
        <taxon>malvids</taxon>
        <taxon>Sapindales</taxon>
        <taxon>Sapindaceae</taxon>
        <taxon>Hippocastanoideae</taxon>
        <taxon>Acereae</taxon>
        <taxon>Acer</taxon>
    </lineage>
</organism>
<dbReference type="InterPro" id="IPR012337">
    <property type="entry name" value="RNaseH-like_sf"/>
</dbReference>
<dbReference type="Proteomes" id="UP000323000">
    <property type="component" value="Chromosome 2"/>
</dbReference>